<reference evidence="1 2" key="1">
    <citation type="submission" date="2023-02" db="EMBL/GenBank/DDBJ databases">
        <title>LHISI_Scaffold_Assembly.</title>
        <authorList>
            <person name="Stuart O.P."/>
            <person name="Cleave R."/>
            <person name="Magrath M.J.L."/>
            <person name="Mikheyev A.S."/>
        </authorList>
    </citation>
    <scope>NUCLEOTIDE SEQUENCE [LARGE SCALE GENOMIC DNA]</scope>
    <source>
        <strain evidence="1">Daus_M_001</strain>
        <tissue evidence="1">Leg muscle</tissue>
    </source>
</reference>
<gene>
    <name evidence="1" type="ORF">PR048_009059</name>
</gene>
<dbReference type="EMBL" id="JARBHB010000003">
    <property type="protein sequence ID" value="KAJ8889560.1"/>
    <property type="molecule type" value="Genomic_DNA"/>
</dbReference>
<sequence>MCWSCVVSVVILTRDEMVRKYRTVKRRGAEHTGLPEDQVDHIVGEMESDPLLMEDNPFSEQLRMLFQVIAVPEVAVSLLHSYGEQA</sequence>
<proteinExistence type="predicted"/>
<comment type="caution">
    <text evidence="1">The sequence shown here is derived from an EMBL/GenBank/DDBJ whole genome shotgun (WGS) entry which is preliminary data.</text>
</comment>
<organism evidence="1 2">
    <name type="scientific">Dryococelus australis</name>
    <dbReference type="NCBI Taxonomy" id="614101"/>
    <lineage>
        <taxon>Eukaryota</taxon>
        <taxon>Metazoa</taxon>
        <taxon>Ecdysozoa</taxon>
        <taxon>Arthropoda</taxon>
        <taxon>Hexapoda</taxon>
        <taxon>Insecta</taxon>
        <taxon>Pterygota</taxon>
        <taxon>Neoptera</taxon>
        <taxon>Polyneoptera</taxon>
        <taxon>Phasmatodea</taxon>
        <taxon>Verophasmatodea</taxon>
        <taxon>Anareolatae</taxon>
        <taxon>Phasmatidae</taxon>
        <taxon>Eurycanthinae</taxon>
        <taxon>Dryococelus</taxon>
    </lineage>
</organism>
<keyword evidence="2" id="KW-1185">Reference proteome</keyword>
<protein>
    <submittedName>
        <fullName evidence="1">Uncharacterized protein</fullName>
    </submittedName>
</protein>
<accession>A0ABQ9HYU6</accession>
<name>A0ABQ9HYU6_9NEOP</name>
<evidence type="ECO:0000313" key="1">
    <source>
        <dbReference type="EMBL" id="KAJ8889560.1"/>
    </source>
</evidence>
<evidence type="ECO:0000313" key="2">
    <source>
        <dbReference type="Proteomes" id="UP001159363"/>
    </source>
</evidence>
<dbReference type="Proteomes" id="UP001159363">
    <property type="component" value="Chromosome 3"/>
</dbReference>